<dbReference type="SUPFAM" id="SSF48371">
    <property type="entry name" value="ARM repeat"/>
    <property type="match status" value="1"/>
</dbReference>
<keyword evidence="2" id="KW-1185">Reference proteome</keyword>
<reference evidence="1" key="1">
    <citation type="submission" date="2025-08" db="UniProtKB">
        <authorList>
            <consortium name="Ensembl"/>
        </authorList>
    </citation>
    <scope>IDENTIFICATION</scope>
</reference>
<name>A0A8D2IQE9_VARKO</name>
<evidence type="ECO:0000313" key="2">
    <source>
        <dbReference type="Proteomes" id="UP000694545"/>
    </source>
</evidence>
<protein>
    <recommendedName>
        <fullName evidence="3">HEAT repeat-containing protein 4</fullName>
    </recommendedName>
</protein>
<dbReference type="InterPro" id="IPR011989">
    <property type="entry name" value="ARM-like"/>
</dbReference>
<proteinExistence type="predicted"/>
<dbReference type="InterPro" id="IPR016024">
    <property type="entry name" value="ARM-type_fold"/>
</dbReference>
<evidence type="ECO:0008006" key="3">
    <source>
        <dbReference type="Google" id="ProtNLM"/>
    </source>
</evidence>
<accession>A0A8D2IQE9</accession>
<dbReference type="Gene3D" id="1.25.10.10">
    <property type="entry name" value="Leucine-rich Repeat Variant"/>
    <property type="match status" value="1"/>
</dbReference>
<reference evidence="1" key="2">
    <citation type="submission" date="2025-09" db="UniProtKB">
        <authorList>
            <consortium name="Ensembl"/>
        </authorList>
    </citation>
    <scope>IDENTIFICATION</scope>
</reference>
<sequence>MEVSAFFKSKNPFPLESSLKFKVERKNLPSHNAMVSSARATLPLIYQNDVCRAKWHYACYKKECFKKVAQDLHFAKDVVKHRVPSAVPYKEYNHMHLYDFSSFMQPQVNVKIISKKQPRKLKPLRRVPFRMKSDIASTKHVTTTNAPVSLEESIWKAREESTFAEPHLLVPIPSPPPPPPPPLPPTSKFTTIRGTTVPELEHKDLGWEEKLLTKLSKATAQWIVNNQPSWGGWIQGKPQGFKRQKYDWNSIRYVLPFERDVELLDEIQAEENVVESCIQSQEAKQQEMPLPAYYRVLRLDDPTARNQTADIIPEKSLKPVFPIKHHERLNSRVGKYSYTTQNVFEQDLYFGRTIFQRVQKGAIHWTAPPTLIEDFAKTGEVQLSVPPGKKRKCQRRPEEDVPEEILIRRTMLQQWKAAWKYDPRWQSATIEGLIRDLVDVHVHNRINAILMCASAVLEQSQVFTTEDIPERIQPLLRNTLFDKDAHVRMAAAVCFYAIGQSNENAQAIMKDALLNGEDSDFSLSYQTVLVDTSVSKTTVTFSSTKSTQMYVRLSP</sequence>
<evidence type="ECO:0000313" key="1">
    <source>
        <dbReference type="Ensembl" id="ENSVKKP00000003752.1"/>
    </source>
</evidence>
<dbReference type="Proteomes" id="UP000694545">
    <property type="component" value="Unplaced"/>
</dbReference>
<dbReference type="Ensembl" id="ENSVKKT00000003858.1">
    <property type="protein sequence ID" value="ENSVKKP00000003752.1"/>
    <property type="gene ID" value="ENSVKKG00000002848.1"/>
</dbReference>
<organism evidence="1 2">
    <name type="scientific">Varanus komodoensis</name>
    <name type="common">Komodo dragon</name>
    <dbReference type="NCBI Taxonomy" id="61221"/>
    <lineage>
        <taxon>Eukaryota</taxon>
        <taxon>Metazoa</taxon>
        <taxon>Chordata</taxon>
        <taxon>Craniata</taxon>
        <taxon>Vertebrata</taxon>
        <taxon>Euteleostomi</taxon>
        <taxon>Lepidosauria</taxon>
        <taxon>Squamata</taxon>
        <taxon>Bifurcata</taxon>
        <taxon>Unidentata</taxon>
        <taxon>Episquamata</taxon>
        <taxon>Toxicofera</taxon>
        <taxon>Anguimorpha</taxon>
        <taxon>Paleoanguimorpha</taxon>
        <taxon>Varanoidea</taxon>
        <taxon>Varanidae</taxon>
        <taxon>Varanus</taxon>
    </lineage>
</organism>
<dbReference type="AlphaFoldDB" id="A0A8D2IQE9"/>